<keyword evidence="12" id="KW-1185">Reference proteome</keyword>
<dbReference type="Gene3D" id="3.40.50.300">
    <property type="entry name" value="P-loop containing nucleotide triphosphate hydrolases"/>
    <property type="match status" value="1"/>
</dbReference>
<evidence type="ECO:0000256" key="3">
    <source>
        <dbReference type="ARBA" id="ARBA00019010"/>
    </source>
</evidence>
<evidence type="ECO:0000256" key="10">
    <source>
        <dbReference type="ARBA" id="ARBA00032441"/>
    </source>
</evidence>
<comment type="subcellular location">
    <subcellularLocation>
        <location evidence="1">Cytoplasm</location>
    </subcellularLocation>
</comment>
<comment type="caution">
    <text evidence="11">The sequence shown here is derived from an EMBL/GenBank/DDBJ whole genome shotgun (WGS) entry which is preliminary data.</text>
</comment>
<dbReference type="GO" id="GO:0046872">
    <property type="term" value="F:metal ion binding"/>
    <property type="evidence" value="ECO:0007669"/>
    <property type="project" value="UniProtKB-KW"/>
</dbReference>
<keyword evidence="9" id="KW-0460">Magnesium</keyword>
<evidence type="ECO:0000256" key="1">
    <source>
        <dbReference type="ARBA" id="ARBA00004496"/>
    </source>
</evidence>
<dbReference type="InterPro" id="IPR027417">
    <property type="entry name" value="P-loop_NTPase"/>
</dbReference>
<keyword evidence="6" id="KW-0479">Metal-binding</keyword>
<protein>
    <recommendedName>
        <fullName evidence="3">tRNA threonylcarbamoyladenosine biosynthesis protein TsaE</fullName>
    </recommendedName>
    <alternativeName>
        <fullName evidence="10">t(6)A37 threonylcarbamoyladenosine biosynthesis protein TsaE</fullName>
    </alternativeName>
</protein>
<dbReference type="GO" id="GO:0005737">
    <property type="term" value="C:cytoplasm"/>
    <property type="evidence" value="ECO:0007669"/>
    <property type="project" value="UniProtKB-SubCell"/>
</dbReference>
<dbReference type="SUPFAM" id="SSF52540">
    <property type="entry name" value="P-loop containing nucleoside triphosphate hydrolases"/>
    <property type="match status" value="1"/>
</dbReference>
<dbReference type="GO" id="GO:0005524">
    <property type="term" value="F:ATP binding"/>
    <property type="evidence" value="ECO:0007669"/>
    <property type="project" value="UniProtKB-KW"/>
</dbReference>
<dbReference type="Proteomes" id="UP001204144">
    <property type="component" value="Unassembled WGS sequence"/>
</dbReference>
<keyword evidence="7" id="KW-0547">Nucleotide-binding</keyword>
<dbReference type="InterPro" id="IPR003442">
    <property type="entry name" value="T6A_TsaE"/>
</dbReference>
<keyword evidence="8" id="KW-0067">ATP-binding</keyword>
<evidence type="ECO:0000256" key="2">
    <source>
        <dbReference type="ARBA" id="ARBA00007599"/>
    </source>
</evidence>
<evidence type="ECO:0000256" key="5">
    <source>
        <dbReference type="ARBA" id="ARBA00022694"/>
    </source>
</evidence>
<keyword evidence="4" id="KW-0963">Cytoplasm</keyword>
<dbReference type="NCBIfam" id="TIGR00150">
    <property type="entry name" value="T6A_YjeE"/>
    <property type="match status" value="1"/>
</dbReference>
<evidence type="ECO:0000256" key="6">
    <source>
        <dbReference type="ARBA" id="ARBA00022723"/>
    </source>
</evidence>
<dbReference type="Pfam" id="PF02367">
    <property type="entry name" value="TsaE"/>
    <property type="match status" value="1"/>
</dbReference>
<reference evidence="11 12" key="1">
    <citation type="submission" date="2018-11" db="EMBL/GenBank/DDBJ databases">
        <title>Novel bacteria species description.</title>
        <authorList>
            <person name="Han J.-H."/>
        </authorList>
    </citation>
    <scope>NUCLEOTIDE SEQUENCE [LARGE SCALE GENOMIC DNA]</scope>
    <source>
        <strain evidence="11 12">KCTC23259</strain>
    </source>
</reference>
<organism evidence="11 12">
    <name type="scientific">Lacihabitans soyangensis</name>
    <dbReference type="NCBI Taxonomy" id="869394"/>
    <lineage>
        <taxon>Bacteria</taxon>
        <taxon>Pseudomonadati</taxon>
        <taxon>Bacteroidota</taxon>
        <taxon>Cytophagia</taxon>
        <taxon>Cytophagales</taxon>
        <taxon>Leadbetterellaceae</taxon>
        <taxon>Lacihabitans</taxon>
    </lineage>
</organism>
<evidence type="ECO:0000256" key="8">
    <source>
        <dbReference type="ARBA" id="ARBA00022840"/>
    </source>
</evidence>
<keyword evidence="5" id="KW-0819">tRNA processing</keyword>
<evidence type="ECO:0000256" key="4">
    <source>
        <dbReference type="ARBA" id="ARBA00022490"/>
    </source>
</evidence>
<comment type="similarity">
    <text evidence="2">Belongs to the TsaE family.</text>
</comment>
<evidence type="ECO:0000256" key="7">
    <source>
        <dbReference type="ARBA" id="ARBA00022741"/>
    </source>
</evidence>
<evidence type="ECO:0000313" key="11">
    <source>
        <dbReference type="EMBL" id="MCP9765328.1"/>
    </source>
</evidence>
<dbReference type="PANTHER" id="PTHR33540:SF2">
    <property type="entry name" value="TRNA THREONYLCARBAMOYLADENOSINE BIOSYNTHESIS PROTEIN TSAE"/>
    <property type="match status" value="1"/>
</dbReference>
<accession>A0AAE3H5L2</accession>
<dbReference type="PANTHER" id="PTHR33540">
    <property type="entry name" value="TRNA THREONYLCARBAMOYLADENOSINE BIOSYNTHESIS PROTEIN TSAE"/>
    <property type="match status" value="1"/>
</dbReference>
<gene>
    <name evidence="11" type="primary">tsaE</name>
    <name evidence="11" type="ORF">EGI31_20535</name>
</gene>
<sequence length="126" mass="14342">MSAVADEIIRIGSKIPIWTFEGNLGAGKTTLIKILAKKLGIIDPISSPTFSYVNEYDHKIFHFDCYRLQSVEEALDFGLEEYLDSGKMCWVEWPQIIESIIPLPKLEIVIEHAQNFSRNISVKTIN</sequence>
<evidence type="ECO:0000256" key="9">
    <source>
        <dbReference type="ARBA" id="ARBA00022842"/>
    </source>
</evidence>
<dbReference type="GO" id="GO:0002949">
    <property type="term" value="P:tRNA threonylcarbamoyladenosine modification"/>
    <property type="evidence" value="ECO:0007669"/>
    <property type="project" value="InterPro"/>
</dbReference>
<evidence type="ECO:0000313" key="12">
    <source>
        <dbReference type="Proteomes" id="UP001204144"/>
    </source>
</evidence>
<proteinExistence type="inferred from homology"/>
<dbReference type="EMBL" id="RJUF01000182">
    <property type="protein sequence ID" value="MCP9765328.1"/>
    <property type="molecule type" value="Genomic_DNA"/>
</dbReference>
<name>A0AAE3H5L2_9BACT</name>
<dbReference type="AlphaFoldDB" id="A0AAE3H5L2"/>